<feature type="transmembrane region" description="Helical" evidence="1">
    <location>
        <begin position="75"/>
        <end position="95"/>
    </location>
</feature>
<protein>
    <submittedName>
        <fullName evidence="2">Uncharacterized protein</fullName>
    </submittedName>
</protein>
<organism evidence="2 3">
    <name type="scientific">Peloplasma aerotolerans</name>
    <dbReference type="NCBI Taxonomy" id="3044389"/>
    <lineage>
        <taxon>Bacteria</taxon>
        <taxon>Bacillati</taxon>
        <taxon>Mycoplasmatota</taxon>
        <taxon>Mollicutes</taxon>
        <taxon>Acholeplasmatales</taxon>
        <taxon>Acholeplasmataceae</taxon>
        <taxon>Peloplasma</taxon>
    </lineage>
</organism>
<sequence>MQNTNDQIKTYMSQPWHKRWYSFNKQKIPMIFVMFGVFFFTAFLDFEVQGTEIKLLSHIAAMQKFLNTPYNNLSAFYLFVLYLVALIQIFNVVTFAQKRSPFSLISITVLTAVQVVVSGLYTSIFFVEQANRLDYTIDSVARLAYSTTIIGSIFFIIGTVFAWFYVDWKYVKEKED</sequence>
<feature type="transmembrane region" description="Helical" evidence="1">
    <location>
        <begin position="144"/>
        <end position="166"/>
    </location>
</feature>
<keyword evidence="1" id="KW-0812">Transmembrane</keyword>
<evidence type="ECO:0000256" key="1">
    <source>
        <dbReference type="SAM" id="Phobius"/>
    </source>
</evidence>
<evidence type="ECO:0000313" key="2">
    <source>
        <dbReference type="EMBL" id="MDI6452494.1"/>
    </source>
</evidence>
<evidence type="ECO:0000313" key="3">
    <source>
        <dbReference type="Proteomes" id="UP001431532"/>
    </source>
</evidence>
<name>A0AAW6U962_9MOLU</name>
<dbReference type="AlphaFoldDB" id="A0AAW6U962"/>
<gene>
    <name evidence="2" type="ORF">QJ521_02850</name>
</gene>
<feature type="transmembrane region" description="Helical" evidence="1">
    <location>
        <begin position="28"/>
        <end position="46"/>
    </location>
</feature>
<accession>A0AAW6U962</accession>
<dbReference type="RefSeq" id="WP_282838909.1">
    <property type="nucleotide sequence ID" value="NZ_JASCXW010000005.1"/>
</dbReference>
<reference evidence="2" key="1">
    <citation type="submission" date="2023-05" db="EMBL/GenBank/DDBJ databases">
        <title>Mariniplasma microaerophilum sp. nov., a novel anaerobic mollicute isolated from terrestrial mud volcano, Taman Peninsula, Russia.</title>
        <authorList>
            <person name="Khomyakova M.A."/>
            <person name="Merkel A.Y."/>
            <person name="Slobodkin A.I."/>
        </authorList>
    </citation>
    <scope>NUCLEOTIDE SEQUENCE</scope>
    <source>
        <strain evidence="2">M4Ah</strain>
    </source>
</reference>
<keyword evidence="1" id="KW-1133">Transmembrane helix</keyword>
<keyword evidence="3" id="KW-1185">Reference proteome</keyword>
<dbReference type="EMBL" id="JASCXW010000005">
    <property type="protein sequence ID" value="MDI6452494.1"/>
    <property type="molecule type" value="Genomic_DNA"/>
</dbReference>
<comment type="caution">
    <text evidence="2">The sequence shown here is derived from an EMBL/GenBank/DDBJ whole genome shotgun (WGS) entry which is preliminary data.</text>
</comment>
<proteinExistence type="predicted"/>
<dbReference type="Proteomes" id="UP001431532">
    <property type="component" value="Unassembled WGS sequence"/>
</dbReference>
<keyword evidence="1" id="KW-0472">Membrane</keyword>
<feature type="transmembrane region" description="Helical" evidence="1">
    <location>
        <begin position="102"/>
        <end position="124"/>
    </location>
</feature>